<accession>A0ACC0CZN7</accession>
<gene>
    <name evidence="1" type="ORF">F4821DRAFT_145498</name>
</gene>
<evidence type="ECO:0000313" key="2">
    <source>
        <dbReference type="Proteomes" id="UP001497680"/>
    </source>
</evidence>
<dbReference type="EMBL" id="MU394322">
    <property type="protein sequence ID" value="KAI6085797.1"/>
    <property type="molecule type" value="Genomic_DNA"/>
</dbReference>
<protein>
    <submittedName>
        <fullName evidence="1">Uncharacterized protein</fullName>
    </submittedName>
</protein>
<proteinExistence type="predicted"/>
<reference evidence="1 2" key="1">
    <citation type="journal article" date="2022" name="New Phytol.">
        <title>Ecological generalism drives hyperdiversity of secondary metabolite gene clusters in xylarialean endophytes.</title>
        <authorList>
            <person name="Franco M.E.E."/>
            <person name="Wisecaver J.H."/>
            <person name="Arnold A.E."/>
            <person name="Ju Y.M."/>
            <person name="Slot J.C."/>
            <person name="Ahrendt S."/>
            <person name="Moore L.P."/>
            <person name="Eastman K.E."/>
            <person name="Scott K."/>
            <person name="Konkel Z."/>
            <person name="Mondo S.J."/>
            <person name="Kuo A."/>
            <person name="Hayes R.D."/>
            <person name="Haridas S."/>
            <person name="Andreopoulos B."/>
            <person name="Riley R."/>
            <person name="LaButti K."/>
            <person name="Pangilinan J."/>
            <person name="Lipzen A."/>
            <person name="Amirebrahimi M."/>
            <person name="Yan J."/>
            <person name="Adam C."/>
            <person name="Keymanesh K."/>
            <person name="Ng V."/>
            <person name="Louie K."/>
            <person name="Northen T."/>
            <person name="Drula E."/>
            <person name="Henrissat B."/>
            <person name="Hsieh H.M."/>
            <person name="Youens-Clark K."/>
            <person name="Lutzoni F."/>
            <person name="Miadlikowska J."/>
            <person name="Eastwood D.C."/>
            <person name="Hamelin R.C."/>
            <person name="Grigoriev I.V."/>
            <person name="U'Ren J.M."/>
        </authorList>
    </citation>
    <scope>NUCLEOTIDE SEQUENCE [LARGE SCALE GENOMIC DNA]</scope>
    <source>
        <strain evidence="1 2">ER1909</strain>
    </source>
</reference>
<dbReference type="Proteomes" id="UP001497680">
    <property type="component" value="Unassembled WGS sequence"/>
</dbReference>
<sequence>MDVPSAELLNEKFFKFVVGPSKKEFTVHADVFAKLSDPLNVLINGNFSEATEKTVVWDDVDEATFDRLRQFAYSGDYQGAIPVPLAQWAEDKLKPGEIPTAEFKASIDKYRTFVSRKHPRNKDNYRWKLPYTIGNMYDDLNDYQTATVTRKRKYEDFADEITLDGKALMIRALVLWFNFNPELKEKRMRLIYDNVEGEPFHNYKDLLYCHANLHILADRYCIEKLVDITTIKLVELLFRVAIFEWNLGHIADVIRYIFQNTLDGDQIRGGLIRFGAVIIDDVQENKEWAQLLLDVPEFSKGVIEKLVKHRLPESY</sequence>
<keyword evidence="2" id="KW-1185">Reference proteome</keyword>
<evidence type="ECO:0000313" key="1">
    <source>
        <dbReference type="EMBL" id="KAI6085797.1"/>
    </source>
</evidence>
<name>A0ACC0CZN7_9PEZI</name>
<organism evidence="1 2">
    <name type="scientific">Hypoxylon rubiginosum</name>
    <dbReference type="NCBI Taxonomy" id="110542"/>
    <lineage>
        <taxon>Eukaryota</taxon>
        <taxon>Fungi</taxon>
        <taxon>Dikarya</taxon>
        <taxon>Ascomycota</taxon>
        <taxon>Pezizomycotina</taxon>
        <taxon>Sordariomycetes</taxon>
        <taxon>Xylariomycetidae</taxon>
        <taxon>Xylariales</taxon>
        <taxon>Hypoxylaceae</taxon>
        <taxon>Hypoxylon</taxon>
    </lineage>
</organism>
<comment type="caution">
    <text evidence="1">The sequence shown here is derived from an EMBL/GenBank/DDBJ whole genome shotgun (WGS) entry which is preliminary data.</text>
</comment>